<dbReference type="Proteomes" id="UP000247702">
    <property type="component" value="Unassembled WGS sequence"/>
</dbReference>
<keyword evidence="5" id="KW-1185">Reference proteome</keyword>
<organism evidence="3 5">
    <name type="scientific">Rhizophagus clarus</name>
    <dbReference type="NCBI Taxonomy" id="94130"/>
    <lineage>
        <taxon>Eukaryota</taxon>
        <taxon>Fungi</taxon>
        <taxon>Fungi incertae sedis</taxon>
        <taxon>Mucoromycota</taxon>
        <taxon>Glomeromycotina</taxon>
        <taxon>Glomeromycetes</taxon>
        <taxon>Glomerales</taxon>
        <taxon>Glomeraceae</taxon>
        <taxon>Rhizophagus</taxon>
    </lineage>
</organism>
<evidence type="ECO:0000259" key="2">
    <source>
        <dbReference type="Pfam" id="PF00505"/>
    </source>
</evidence>
<feature type="region of interest" description="Disordered" evidence="1">
    <location>
        <begin position="83"/>
        <end position="114"/>
    </location>
</feature>
<reference evidence="4" key="2">
    <citation type="submission" date="2019-10" db="EMBL/GenBank/DDBJ databases">
        <title>Conservation and host-specific expression of non-tandemly repeated heterogenous ribosome RNA gene in arbuscular mycorrhizal fungi.</title>
        <authorList>
            <person name="Maeda T."/>
            <person name="Kobayashi Y."/>
            <person name="Nakagawa T."/>
            <person name="Ezawa T."/>
            <person name="Yamaguchi K."/>
            <person name="Bino T."/>
            <person name="Nishimoto Y."/>
            <person name="Shigenobu S."/>
            <person name="Kawaguchi M."/>
        </authorList>
    </citation>
    <scope>NUCLEOTIDE SEQUENCE</scope>
    <source>
        <strain evidence="4">HR1</strain>
    </source>
</reference>
<comment type="caution">
    <text evidence="3">The sequence shown here is derived from an EMBL/GenBank/DDBJ whole genome shotgun (WGS) entry which is preliminary data.</text>
</comment>
<reference evidence="3 5" key="1">
    <citation type="submission" date="2017-11" db="EMBL/GenBank/DDBJ databases">
        <title>The genome of Rhizophagus clarus HR1 reveals common genetic basis of auxotrophy among arbuscular mycorrhizal fungi.</title>
        <authorList>
            <person name="Kobayashi Y."/>
        </authorList>
    </citation>
    <scope>NUCLEOTIDE SEQUENCE [LARGE SCALE GENOMIC DNA]</scope>
    <source>
        <strain evidence="3 5">HR1</strain>
    </source>
</reference>
<dbReference type="Gene3D" id="1.10.30.10">
    <property type="entry name" value="High mobility group box domain"/>
    <property type="match status" value="1"/>
</dbReference>
<evidence type="ECO:0000313" key="5">
    <source>
        <dbReference type="Proteomes" id="UP000247702"/>
    </source>
</evidence>
<proteinExistence type="predicted"/>
<dbReference type="InterPro" id="IPR009071">
    <property type="entry name" value="HMG_box_dom"/>
</dbReference>
<dbReference type="Pfam" id="PF00505">
    <property type="entry name" value="HMG_box"/>
    <property type="match status" value="1"/>
</dbReference>
<evidence type="ECO:0000313" key="3">
    <source>
        <dbReference type="EMBL" id="GBB84063.1"/>
    </source>
</evidence>
<dbReference type="SUPFAM" id="SSF47095">
    <property type="entry name" value="HMG-box"/>
    <property type="match status" value="1"/>
</dbReference>
<evidence type="ECO:0000313" key="4">
    <source>
        <dbReference type="EMBL" id="GET04827.1"/>
    </source>
</evidence>
<feature type="domain" description="HMG box" evidence="2">
    <location>
        <begin position="29"/>
        <end position="86"/>
    </location>
</feature>
<name>A0A2Z6Q297_9GLOM</name>
<dbReference type="OrthoDB" id="2362753at2759"/>
<evidence type="ECO:0000256" key="1">
    <source>
        <dbReference type="SAM" id="MobiDB-lite"/>
    </source>
</evidence>
<dbReference type="EMBL" id="BEXD01000080">
    <property type="protein sequence ID" value="GBB84063.1"/>
    <property type="molecule type" value="Genomic_DNA"/>
</dbReference>
<accession>A0A2Z6Q297</accession>
<dbReference type="InterPro" id="IPR036910">
    <property type="entry name" value="HMG_box_dom_sf"/>
</dbReference>
<dbReference type="EMBL" id="BLAL01000357">
    <property type="protein sequence ID" value="GET04827.1"/>
    <property type="molecule type" value="Genomic_DNA"/>
</dbReference>
<dbReference type="Proteomes" id="UP000615446">
    <property type="component" value="Unassembled WGS sequence"/>
</dbReference>
<gene>
    <name evidence="4" type="ORF">RCL2_003112000</name>
    <name evidence="3" type="ORF">RclHR1_01070013</name>
</gene>
<dbReference type="AlphaFoldDB" id="A0A2Z6Q297"/>
<sequence>MVSETNFDQSNMENVDNFVHEFPNQERNKEPNGFIKYRTVQWKVFKKKYPDVSTQKFSTIAAKQWSELSHAQKNYYIKLKLDKRSKKNKRDQTKHIKKNHDKKKDAQPDSSNYSQLEFNNYGEIYFINQENEYTLLTYPTYPLYYDNYFFYYFFY</sequence>
<protein>
    <recommendedName>
        <fullName evidence="2">HMG box domain-containing protein</fullName>
    </recommendedName>
</protein>